<reference evidence="4" key="2">
    <citation type="journal article" date="2021" name="Genome Biol. Evol.">
        <title>Developing a high-quality reference genome for a parasitic bivalve with doubly uniparental inheritance (Bivalvia: Unionida).</title>
        <authorList>
            <person name="Smith C.H."/>
        </authorList>
    </citation>
    <scope>NUCLEOTIDE SEQUENCE</scope>
    <source>
        <strain evidence="4">CHS0354</strain>
        <tissue evidence="4">Mantle</tissue>
    </source>
</reference>
<dbReference type="Pfam" id="PF03098">
    <property type="entry name" value="An_peroxidase"/>
    <property type="match status" value="1"/>
</dbReference>
<evidence type="ECO:0000256" key="1">
    <source>
        <dbReference type="ARBA" id="ARBA00004613"/>
    </source>
</evidence>
<dbReference type="PANTHER" id="PTHR11475">
    <property type="entry name" value="OXIDASE/PEROXIDASE"/>
    <property type="match status" value="1"/>
</dbReference>
<dbReference type="GO" id="GO:0020037">
    <property type="term" value="F:heme binding"/>
    <property type="evidence" value="ECO:0007669"/>
    <property type="project" value="InterPro"/>
</dbReference>
<keyword evidence="3" id="KW-0325">Glycoprotein</keyword>
<evidence type="ECO:0000313" key="5">
    <source>
        <dbReference type="Proteomes" id="UP001195483"/>
    </source>
</evidence>
<dbReference type="PANTHER" id="PTHR11475:SF4">
    <property type="entry name" value="CHORION PEROXIDASE"/>
    <property type="match status" value="1"/>
</dbReference>
<evidence type="ECO:0000256" key="3">
    <source>
        <dbReference type="ARBA" id="ARBA00023180"/>
    </source>
</evidence>
<dbReference type="Gene3D" id="1.10.640.10">
    <property type="entry name" value="Haem peroxidase domain superfamily, animal type"/>
    <property type="match status" value="1"/>
</dbReference>
<organism evidence="4 5">
    <name type="scientific">Potamilus streckersoni</name>
    <dbReference type="NCBI Taxonomy" id="2493646"/>
    <lineage>
        <taxon>Eukaryota</taxon>
        <taxon>Metazoa</taxon>
        <taxon>Spiralia</taxon>
        <taxon>Lophotrochozoa</taxon>
        <taxon>Mollusca</taxon>
        <taxon>Bivalvia</taxon>
        <taxon>Autobranchia</taxon>
        <taxon>Heteroconchia</taxon>
        <taxon>Palaeoheterodonta</taxon>
        <taxon>Unionida</taxon>
        <taxon>Unionoidea</taxon>
        <taxon>Unionidae</taxon>
        <taxon>Ambleminae</taxon>
        <taxon>Lampsilini</taxon>
        <taxon>Potamilus</taxon>
    </lineage>
</organism>
<sequence>MAFIVKNSGLERTVDWKEQWIGKNSGLERTVDWKEQLKTPLHILKTQPNLEMIWRKINSQFCSPRNPVCPPPDYPYRSADGSCNNLDHILWGMSNRPQKRNLPADYQDGMDLSLVLFFRNIVPVRHFKPSPHLDNLYYLTYACVLFSNRLIVYRCVRI</sequence>
<dbReference type="InterPro" id="IPR037120">
    <property type="entry name" value="Haem_peroxidase_sf_animal"/>
</dbReference>
<dbReference type="Proteomes" id="UP001195483">
    <property type="component" value="Unassembled WGS sequence"/>
</dbReference>
<accession>A0AAE0T491</accession>
<keyword evidence="5" id="KW-1185">Reference proteome</keyword>
<comment type="subcellular location">
    <subcellularLocation>
        <location evidence="1">Secreted</location>
    </subcellularLocation>
</comment>
<dbReference type="GO" id="GO:0004601">
    <property type="term" value="F:peroxidase activity"/>
    <property type="evidence" value="ECO:0007669"/>
    <property type="project" value="InterPro"/>
</dbReference>
<evidence type="ECO:0000256" key="2">
    <source>
        <dbReference type="ARBA" id="ARBA00022525"/>
    </source>
</evidence>
<name>A0AAE0T491_9BIVA</name>
<keyword evidence="2" id="KW-0964">Secreted</keyword>
<reference evidence="4" key="3">
    <citation type="submission" date="2023-05" db="EMBL/GenBank/DDBJ databases">
        <authorList>
            <person name="Smith C.H."/>
        </authorList>
    </citation>
    <scope>NUCLEOTIDE SEQUENCE</scope>
    <source>
        <strain evidence="4">CHS0354</strain>
        <tissue evidence="4">Mantle</tissue>
    </source>
</reference>
<dbReference type="InterPro" id="IPR019791">
    <property type="entry name" value="Haem_peroxidase_animal"/>
</dbReference>
<dbReference type="EMBL" id="JAEAOA010002208">
    <property type="protein sequence ID" value="KAK3603010.1"/>
    <property type="molecule type" value="Genomic_DNA"/>
</dbReference>
<reference evidence="4" key="1">
    <citation type="journal article" date="2021" name="Genome Biol. Evol.">
        <title>A High-Quality Reference Genome for a Parasitic Bivalve with Doubly Uniparental Inheritance (Bivalvia: Unionida).</title>
        <authorList>
            <person name="Smith C.H."/>
        </authorList>
    </citation>
    <scope>NUCLEOTIDE SEQUENCE</scope>
    <source>
        <strain evidence="4">CHS0354</strain>
    </source>
</reference>
<dbReference type="PROSITE" id="PS50292">
    <property type="entry name" value="PEROXIDASE_3"/>
    <property type="match status" value="1"/>
</dbReference>
<dbReference type="GO" id="GO:0005576">
    <property type="term" value="C:extracellular region"/>
    <property type="evidence" value="ECO:0007669"/>
    <property type="project" value="UniProtKB-SubCell"/>
</dbReference>
<dbReference type="GO" id="GO:0006979">
    <property type="term" value="P:response to oxidative stress"/>
    <property type="evidence" value="ECO:0007669"/>
    <property type="project" value="InterPro"/>
</dbReference>
<protein>
    <submittedName>
        <fullName evidence="4">Uncharacterized protein</fullName>
    </submittedName>
</protein>
<dbReference type="SUPFAM" id="SSF48113">
    <property type="entry name" value="Heme-dependent peroxidases"/>
    <property type="match status" value="1"/>
</dbReference>
<proteinExistence type="predicted"/>
<evidence type="ECO:0000313" key="4">
    <source>
        <dbReference type="EMBL" id="KAK3603010.1"/>
    </source>
</evidence>
<dbReference type="AlphaFoldDB" id="A0AAE0T491"/>
<comment type="caution">
    <text evidence="4">The sequence shown here is derived from an EMBL/GenBank/DDBJ whole genome shotgun (WGS) entry which is preliminary data.</text>
</comment>
<dbReference type="InterPro" id="IPR010255">
    <property type="entry name" value="Haem_peroxidase_sf"/>
</dbReference>
<gene>
    <name evidence="4" type="ORF">CHS0354_037757</name>
</gene>